<evidence type="ECO:0000313" key="2">
    <source>
        <dbReference type="Proteomes" id="UP001604336"/>
    </source>
</evidence>
<sequence>MWASHTDFDCAVSSNWSLDVNGTKQFQLCRKLKSLKGPLTLLFSHISVRADNAKSALIDAQLQLHDQPSNVCLQQEEIRIRKQATFLSDSERNFYLNKPKANIL</sequence>
<gene>
    <name evidence="1" type="ORF">Adt_31279</name>
</gene>
<organism evidence="1 2">
    <name type="scientific">Abeliophyllum distichum</name>
    <dbReference type="NCBI Taxonomy" id="126358"/>
    <lineage>
        <taxon>Eukaryota</taxon>
        <taxon>Viridiplantae</taxon>
        <taxon>Streptophyta</taxon>
        <taxon>Embryophyta</taxon>
        <taxon>Tracheophyta</taxon>
        <taxon>Spermatophyta</taxon>
        <taxon>Magnoliopsida</taxon>
        <taxon>eudicotyledons</taxon>
        <taxon>Gunneridae</taxon>
        <taxon>Pentapetalae</taxon>
        <taxon>asterids</taxon>
        <taxon>lamiids</taxon>
        <taxon>Lamiales</taxon>
        <taxon>Oleaceae</taxon>
        <taxon>Forsythieae</taxon>
        <taxon>Abeliophyllum</taxon>
    </lineage>
</organism>
<protein>
    <submittedName>
        <fullName evidence="1">Uncharacterized protein</fullName>
    </submittedName>
</protein>
<dbReference type="AlphaFoldDB" id="A0ABD1RDT1"/>
<dbReference type="EMBL" id="JBFOLK010000009">
    <property type="protein sequence ID" value="KAL2486523.1"/>
    <property type="molecule type" value="Genomic_DNA"/>
</dbReference>
<keyword evidence="2" id="KW-1185">Reference proteome</keyword>
<evidence type="ECO:0000313" key="1">
    <source>
        <dbReference type="EMBL" id="KAL2486523.1"/>
    </source>
</evidence>
<proteinExistence type="predicted"/>
<name>A0ABD1RDT1_9LAMI</name>
<accession>A0ABD1RDT1</accession>
<comment type="caution">
    <text evidence="1">The sequence shown here is derived from an EMBL/GenBank/DDBJ whole genome shotgun (WGS) entry which is preliminary data.</text>
</comment>
<reference evidence="2" key="1">
    <citation type="submission" date="2024-07" db="EMBL/GenBank/DDBJ databases">
        <title>Two chromosome-level genome assemblies of Korean endemic species Abeliophyllum distichum and Forsythia ovata (Oleaceae).</title>
        <authorList>
            <person name="Jang H."/>
        </authorList>
    </citation>
    <scope>NUCLEOTIDE SEQUENCE [LARGE SCALE GENOMIC DNA]</scope>
</reference>
<dbReference type="Proteomes" id="UP001604336">
    <property type="component" value="Unassembled WGS sequence"/>
</dbReference>